<dbReference type="AlphaFoldDB" id="A0A2J6R3M1"/>
<keyword evidence="1" id="KW-0862">Zinc</keyword>
<evidence type="ECO:0000259" key="3">
    <source>
        <dbReference type="PROSITE" id="PS50157"/>
    </source>
</evidence>
<feature type="compositionally biased region" description="Gly residues" evidence="2">
    <location>
        <begin position="147"/>
        <end position="159"/>
    </location>
</feature>
<dbReference type="InterPro" id="IPR013087">
    <property type="entry name" value="Znf_C2H2_type"/>
</dbReference>
<feature type="region of interest" description="Disordered" evidence="2">
    <location>
        <begin position="29"/>
        <end position="209"/>
    </location>
</feature>
<protein>
    <recommendedName>
        <fullName evidence="3">C2H2-type domain-containing protein</fullName>
    </recommendedName>
</protein>
<dbReference type="GO" id="GO:0008270">
    <property type="term" value="F:zinc ion binding"/>
    <property type="evidence" value="ECO:0007669"/>
    <property type="project" value="UniProtKB-KW"/>
</dbReference>
<dbReference type="EMBL" id="KZ613957">
    <property type="protein sequence ID" value="PMD33108.1"/>
    <property type="molecule type" value="Genomic_DNA"/>
</dbReference>
<keyword evidence="5" id="KW-1185">Reference proteome</keyword>
<dbReference type="PROSITE" id="PS50157">
    <property type="entry name" value="ZINC_FINGER_C2H2_2"/>
    <property type="match status" value="1"/>
</dbReference>
<sequence length="341" mass="38408">MNNRLAQVRRCIKDWNLIQLPVVEPFMPSPSPTLSDDWELVSTPSEPEAIPRYTPSDPALIEYNKKPLLSIAIPNPRQNSTKIQKRRPSSTTDRLKQTCHHGSGPSPSQTGGRRLPPSRTRGEGSGDSQGCEDGGDRKRQRRISGGNSEGASGGDGGNGSASNWSGNTGKDPYRSPNRNPDDPGDDPGDDPRDEPGDEPTPAESRDKPNFACHFYKLNPGKYGIWTDDKYKECPGSRITELRRIKYHLQTAHKMSPLYCRRCFRLFSDNAKLSEHYSARTGCEPADRPPSMNDVINDYQWERIEALFRRRGQRGVDDISRWYEIWQILFPGVKEPSNTRGR</sequence>
<gene>
    <name evidence="4" type="ORF">L207DRAFT_175446</name>
</gene>
<dbReference type="PANTHER" id="PTHR38166">
    <property type="entry name" value="C2H2-TYPE DOMAIN-CONTAINING PROTEIN-RELATED"/>
    <property type="match status" value="1"/>
</dbReference>
<accession>A0A2J6R3M1</accession>
<dbReference type="Proteomes" id="UP000235786">
    <property type="component" value="Unassembled WGS sequence"/>
</dbReference>
<evidence type="ECO:0000313" key="5">
    <source>
        <dbReference type="Proteomes" id="UP000235786"/>
    </source>
</evidence>
<dbReference type="PANTHER" id="PTHR38166:SF1">
    <property type="entry name" value="C2H2-TYPE DOMAIN-CONTAINING PROTEIN"/>
    <property type="match status" value="1"/>
</dbReference>
<organism evidence="4 5">
    <name type="scientific">Hyaloscypha variabilis (strain UAMH 11265 / GT02V1 / F)</name>
    <name type="common">Meliniomyces variabilis</name>
    <dbReference type="NCBI Taxonomy" id="1149755"/>
    <lineage>
        <taxon>Eukaryota</taxon>
        <taxon>Fungi</taxon>
        <taxon>Dikarya</taxon>
        <taxon>Ascomycota</taxon>
        <taxon>Pezizomycotina</taxon>
        <taxon>Leotiomycetes</taxon>
        <taxon>Helotiales</taxon>
        <taxon>Hyaloscyphaceae</taxon>
        <taxon>Hyaloscypha</taxon>
        <taxon>Hyaloscypha variabilis</taxon>
    </lineage>
</organism>
<evidence type="ECO:0000256" key="1">
    <source>
        <dbReference type="PROSITE-ProRule" id="PRU00042"/>
    </source>
</evidence>
<reference evidence="4 5" key="1">
    <citation type="submission" date="2016-04" db="EMBL/GenBank/DDBJ databases">
        <title>A degradative enzymes factory behind the ericoid mycorrhizal symbiosis.</title>
        <authorList>
            <consortium name="DOE Joint Genome Institute"/>
            <person name="Martino E."/>
            <person name="Morin E."/>
            <person name="Grelet G."/>
            <person name="Kuo A."/>
            <person name="Kohler A."/>
            <person name="Daghino S."/>
            <person name="Barry K."/>
            <person name="Choi C."/>
            <person name="Cichocki N."/>
            <person name="Clum A."/>
            <person name="Copeland A."/>
            <person name="Hainaut M."/>
            <person name="Haridas S."/>
            <person name="Labutti K."/>
            <person name="Lindquist E."/>
            <person name="Lipzen A."/>
            <person name="Khouja H.-R."/>
            <person name="Murat C."/>
            <person name="Ohm R."/>
            <person name="Olson A."/>
            <person name="Spatafora J."/>
            <person name="Veneault-Fourrey C."/>
            <person name="Henrissat B."/>
            <person name="Grigoriev I."/>
            <person name="Martin F."/>
            <person name="Perotto S."/>
        </authorList>
    </citation>
    <scope>NUCLEOTIDE SEQUENCE [LARGE SCALE GENOMIC DNA]</scope>
    <source>
        <strain evidence="4 5">F</strain>
    </source>
</reference>
<name>A0A2J6R3M1_HYAVF</name>
<feature type="compositionally biased region" description="Low complexity" evidence="2">
    <location>
        <begin position="160"/>
        <end position="169"/>
    </location>
</feature>
<keyword evidence="1" id="KW-0863">Zinc-finger</keyword>
<dbReference type="OrthoDB" id="3529119at2759"/>
<keyword evidence="1" id="KW-0479">Metal-binding</keyword>
<proteinExistence type="predicted"/>
<feature type="domain" description="C2H2-type" evidence="3">
    <location>
        <begin position="257"/>
        <end position="284"/>
    </location>
</feature>
<evidence type="ECO:0000313" key="4">
    <source>
        <dbReference type="EMBL" id="PMD33108.1"/>
    </source>
</evidence>
<evidence type="ECO:0000256" key="2">
    <source>
        <dbReference type="SAM" id="MobiDB-lite"/>
    </source>
</evidence>